<name>A0A410P6H1_VELA1</name>
<dbReference type="AlphaFoldDB" id="A0A410P6H1"/>
<protein>
    <submittedName>
        <fullName evidence="2">Uncharacterized protein</fullName>
    </submittedName>
</protein>
<feature type="region of interest" description="Disordered" evidence="1">
    <location>
        <begin position="43"/>
        <end position="74"/>
    </location>
</feature>
<reference evidence="2 3" key="1">
    <citation type="submission" date="2017-01" db="EMBL/GenBank/DDBJ databases">
        <title>First insights into the biology of 'candidatus Vampirococcus archaeovorus'.</title>
        <authorList>
            <person name="Kizina J."/>
            <person name="Jordan S."/>
            <person name="Stueber K."/>
            <person name="Reinhardt R."/>
            <person name="Harder J."/>
        </authorList>
    </citation>
    <scope>NUCLEOTIDE SEQUENCE [LARGE SCALE GENOMIC DNA]</scope>
    <source>
        <strain evidence="2 3">LiM</strain>
    </source>
</reference>
<evidence type="ECO:0000313" key="3">
    <source>
        <dbReference type="Proteomes" id="UP000287243"/>
    </source>
</evidence>
<accession>A0A410P6H1</accession>
<dbReference type="KEGG" id="vai:BU251_08720"/>
<proteinExistence type="predicted"/>
<organism evidence="2 3">
    <name type="scientific">Velamenicoccus archaeovorus</name>
    <dbReference type="NCBI Taxonomy" id="1930593"/>
    <lineage>
        <taxon>Bacteria</taxon>
        <taxon>Pseudomonadati</taxon>
        <taxon>Candidatus Omnitrophota</taxon>
        <taxon>Candidatus Velamenicoccus</taxon>
    </lineage>
</organism>
<dbReference type="Proteomes" id="UP000287243">
    <property type="component" value="Chromosome"/>
</dbReference>
<evidence type="ECO:0000256" key="1">
    <source>
        <dbReference type="SAM" id="MobiDB-lite"/>
    </source>
</evidence>
<gene>
    <name evidence="2" type="ORF">BU251_08720</name>
</gene>
<evidence type="ECO:0000313" key="2">
    <source>
        <dbReference type="EMBL" id="QAT17796.1"/>
    </source>
</evidence>
<dbReference type="EMBL" id="CP019384">
    <property type="protein sequence ID" value="QAT17796.1"/>
    <property type="molecule type" value="Genomic_DNA"/>
</dbReference>
<keyword evidence="3" id="KW-1185">Reference proteome</keyword>
<sequence length="100" mass="10680">MAESAKGSQILSLGFIPGLKFFKGTRLEKRVVKGKDRFPLRGAEKIEGGVTGANPRKRMSPPEGGPLGSPWGARWKPSDPSGAAILAPCDPIHRRGFVLS</sequence>